<dbReference type="EMBL" id="FKIF01000010">
    <property type="protein sequence ID" value="SAI74736.1"/>
    <property type="molecule type" value="Genomic_DNA"/>
</dbReference>
<name>A0A157SXR2_9BORD</name>
<dbReference type="Proteomes" id="UP000076848">
    <property type="component" value="Unassembled WGS sequence"/>
</dbReference>
<reference evidence="1 2" key="1">
    <citation type="submission" date="2016-04" db="EMBL/GenBank/DDBJ databases">
        <authorList>
            <consortium name="Pathogen Informatics"/>
        </authorList>
    </citation>
    <scope>NUCLEOTIDE SEQUENCE [LARGE SCALE GENOMIC DNA]</scope>
    <source>
        <strain evidence="1 2">H050680373</strain>
    </source>
</reference>
<dbReference type="STRING" id="288768.SAMEA3906486_05453"/>
<organism evidence="1 2">
    <name type="scientific">Bordetella ansorpii</name>
    <dbReference type="NCBI Taxonomy" id="288768"/>
    <lineage>
        <taxon>Bacteria</taxon>
        <taxon>Pseudomonadati</taxon>
        <taxon>Pseudomonadota</taxon>
        <taxon>Betaproteobacteria</taxon>
        <taxon>Burkholderiales</taxon>
        <taxon>Alcaligenaceae</taxon>
        <taxon>Bordetella</taxon>
    </lineage>
</organism>
<evidence type="ECO:0000313" key="2">
    <source>
        <dbReference type="Proteomes" id="UP000076848"/>
    </source>
</evidence>
<protein>
    <submittedName>
        <fullName evidence="1">Uncharacterized protein</fullName>
    </submittedName>
</protein>
<accession>A0A157SXR2</accession>
<sequence>MAECIRDAAQPMPRMEDSRLDQAAHVLLEHRGAMRGRGGKQWRIHFESDRRDELRGITRAIDAA</sequence>
<dbReference type="AlphaFoldDB" id="A0A157SXR2"/>
<gene>
    <name evidence="1" type="ORF">SAMEA3906486_05453</name>
</gene>
<evidence type="ECO:0000313" key="1">
    <source>
        <dbReference type="EMBL" id="SAI74736.1"/>
    </source>
</evidence>
<keyword evidence="2" id="KW-1185">Reference proteome</keyword>
<proteinExistence type="predicted"/>